<feature type="region of interest" description="Disordered" evidence="2">
    <location>
        <begin position="234"/>
        <end position="282"/>
    </location>
</feature>
<dbReference type="EMBL" id="LSBJ02000005">
    <property type="protein sequence ID" value="OAQ64831.1"/>
    <property type="molecule type" value="Genomic_DNA"/>
</dbReference>
<dbReference type="KEGG" id="pchm:VFPPC_13948"/>
<reference evidence="3 4" key="1">
    <citation type="journal article" date="2016" name="PLoS Pathog.">
        <title>Biosynthesis of antibiotic leucinostatins in bio-control fungus Purpureocillium lilacinum and their inhibition on phytophthora revealed by genome mining.</title>
        <authorList>
            <person name="Wang G."/>
            <person name="Liu Z."/>
            <person name="Lin R."/>
            <person name="Li E."/>
            <person name="Mao Z."/>
            <person name="Ling J."/>
            <person name="Yang Y."/>
            <person name="Yin W.B."/>
            <person name="Xie B."/>
        </authorList>
    </citation>
    <scope>NUCLEOTIDE SEQUENCE [LARGE SCALE GENOMIC DNA]</scope>
    <source>
        <strain evidence="3">170</strain>
    </source>
</reference>
<feature type="coiled-coil region" evidence="1">
    <location>
        <begin position="157"/>
        <end position="232"/>
    </location>
</feature>
<evidence type="ECO:0000256" key="2">
    <source>
        <dbReference type="SAM" id="MobiDB-lite"/>
    </source>
</evidence>
<dbReference type="RefSeq" id="XP_018142145.1">
    <property type="nucleotide sequence ID" value="XM_018291720.1"/>
</dbReference>
<protein>
    <submittedName>
        <fullName evidence="3">Uncharacterized protein</fullName>
    </submittedName>
</protein>
<evidence type="ECO:0000313" key="3">
    <source>
        <dbReference type="EMBL" id="OAQ64831.1"/>
    </source>
</evidence>
<dbReference type="OrthoDB" id="10567924at2759"/>
<dbReference type="GeneID" id="28855714"/>
<organism evidence="3 4">
    <name type="scientific">Pochonia chlamydosporia 170</name>
    <dbReference type="NCBI Taxonomy" id="1380566"/>
    <lineage>
        <taxon>Eukaryota</taxon>
        <taxon>Fungi</taxon>
        <taxon>Dikarya</taxon>
        <taxon>Ascomycota</taxon>
        <taxon>Pezizomycotina</taxon>
        <taxon>Sordariomycetes</taxon>
        <taxon>Hypocreomycetidae</taxon>
        <taxon>Hypocreales</taxon>
        <taxon>Clavicipitaceae</taxon>
        <taxon>Pochonia</taxon>
    </lineage>
</organism>
<gene>
    <name evidence="3" type="ORF">VFPPC_13948</name>
</gene>
<evidence type="ECO:0000313" key="4">
    <source>
        <dbReference type="Proteomes" id="UP000078397"/>
    </source>
</evidence>
<feature type="region of interest" description="Disordered" evidence="2">
    <location>
        <begin position="1"/>
        <end position="27"/>
    </location>
</feature>
<evidence type="ECO:0000256" key="1">
    <source>
        <dbReference type="SAM" id="Coils"/>
    </source>
</evidence>
<name>A0A179FHX0_METCM</name>
<dbReference type="AlphaFoldDB" id="A0A179FHX0"/>
<dbReference type="Proteomes" id="UP000078397">
    <property type="component" value="Unassembled WGS sequence"/>
</dbReference>
<sequence length="282" mass="30996">MASQSKSWKQCRPANGAEFNGDLDAVDGSKTAERRPVMEAYLQYLVPENAPFLGMVRTAVEKLAFKTWAKQEVNGVGDEASEFVIDKVVWGKYLKTLPKDRIPSFPWADIVAEDMPKYPASPKYEQYLVAMKAGSAKVPVTSEASTAVAESESRARDDKLNTHIARLELSLRRAENDVEAAAREFKDTESVQSGLPGVDAEEKSVEDNDVIIRDLTAQVHALNRENKEIKRGLGKAMTARKRSIDDLSNDEQDPVAEGVDISAGVDTSAGKTLSKRPRLDSP</sequence>
<comment type="caution">
    <text evidence="3">The sequence shown here is derived from an EMBL/GenBank/DDBJ whole genome shotgun (WGS) entry which is preliminary data.</text>
</comment>
<keyword evidence="4" id="KW-1185">Reference proteome</keyword>
<accession>A0A179FHX0</accession>
<proteinExistence type="predicted"/>
<keyword evidence="1" id="KW-0175">Coiled coil</keyword>